<dbReference type="AlphaFoldDB" id="A0A1M5R4U7"/>
<feature type="region of interest" description="Disordered" evidence="1">
    <location>
        <begin position="215"/>
        <end position="238"/>
    </location>
</feature>
<keyword evidence="4" id="KW-1185">Reference proteome</keyword>
<dbReference type="RefSeq" id="WP_072898551.1">
    <property type="nucleotide sequence ID" value="NZ_FQWZ01000007.1"/>
</dbReference>
<evidence type="ECO:0000313" key="3">
    <source>
        <dbReference type="EMBL" id="SHH21352.1"/>
    </source>
</evidence>
<proteinExistence type="predicted"/>
<dbReference type="Proteomes" id="UP000199758">
    <property type="component" value="Unassembled WGS sequence"/>
</dbReference>
<protein>
    <recommendedName>
        <fullName evidence="2">DUF4382 domain-containing protein</fullName>
    </recommendedName>
</protein>
<evidence type="ECO:0000313" key="4">
    <source>
        <dbReference type="Proteomes" id="UP000199758"/>
    </source>
</evidence>
<organism evidence="3 4">
    <name type="scientific">Hydrocarboniphaga daqingensis</name>
    <dbReference type="NCBI Taxonomy" id="490188"/>
    <lineage>
        <taxon>Bacteria</taxon>
        <taxon>Pseudomonadati</taxon>
        <taxon>Pseudomonadota</taxon>
        <taxon>Gammaproteobacteria</taxon>
        <taxon>Nevskiales</taxon>
        <taxon>Nevskiaceae</taxon>
        <taxon>Hydrocarboniphaga</taxon>
    </lineage>
</organism>
<dbReference type="STRING" id="490188.SAMN04488068_2900"/>
<dbReference type="Pfam" id="PF14321">
    <property type="entry name" value="DUF4382"/>
    <property type="match status" value="1"/>
</dbReference>
<gene>
    <name evidence="3" type="ORF">SAMN04488068_2900</name>
</gene>
<dbReference type="PROSITE" id="PS51257">
    <property type="entry name" value="PROKAR_LIPOPROTEIN"/>
    <property type="match status" value="1"/>
</dbReference>
<reference evidence="3 4" key="1">
    <citation type="submission" date="2016-11" db="EMBL/GenBank/DDBJ databases">
        <authorList>
            <person name="Jaros S."/>
            <person name="Januszkiewicz K."/>
            <person name="Wedrychowicz H."/>
        </authorList>
    </citation>
    <scope>NUCLEOTIDE SEQUENCE [LARGE SCALE GENOMIC DNA]</scope>
    <source>
        <strain evidence="3 4">CGMCC 1.7049</strain>
    </source>
</reference>
<accession>A0A1M5R4U7</accession>
<dbReference type="EMBL" id="FQWZ01000007">
    <property type="protein sequence ID" value="SHH21352.1"/>
    <property type="molecule type" value="Genomic_DNA"/>
</dbReference>
<dbReference type="InterPro" id="IPR025491">
    <property type="entry name" value="DUF4382"/>
</dbReference>
<evidence type="ECO:0000256" key="1">
    <source>
        <dbReference type="SAM" id="MobiDB-lite"/>
    </source>
</evidence>
<sequence>MNLPSRCLLILSSVVALSACEDGRVSVELSADRPAVAATQQVVVQIAGVTLRRTDGSLDRYTFDDPLRVDLMRFDRNAFSLLGAEGLDEGEFNGIRVDFSDSDRSDTDNLVVDANGAQRPLDIVADDADFAALALKVNDNGRTYVVQTRLDLRLSLAANGDRRELRPVLRAARDSRAGQVSGSVRSSLISASSCRQNRNEGVGVAIYAFRGRDVTPNDADGTEPAPLASAPVSRSGSSGDWSYTLPLLPSGDYTLALTCNGDIEDAARDDDLDFVGDTRSLTLDDGDEQDEDFN</sequence>
<feature type="domain" description="DUF4382" evidence="2">
    <location>
        <begin position="23"/>
        <end position="160"/>
    </location>
</feature>
<evidence type="ECO:0000259" key="2">
    <source>
        <dbReference type="Pfam" id="PF14321"/>
    </source>
</evidence>
<name>A0A1M5R4U7_9GAMM</name>